<organism evidence="4 5">
    <name type="scientific">Citrobacter freundii</name>
    <dbReference type="NCBI Taxonomy" id="546"/>
    <lineage>
        <taxon>Bacteria</taxon>
        <taxon>Pseudomonadati</taxon>
        <taxon>Pseudomonadota</taxon>
        <taxon>Gammaproteobacteria</taxon>
        <taxon>Enterobacterales</taxon>
        <taxon>Enterobacteriaceae</taxon>
        <taxon>Citrobacter</taxon>
        <taxon>Citrobacter freundii complex</taxon>
    </lineage>
</organism>
<evidence type="ECO:0000313" key="4">
    <source>
        <dbReference type="EMBL" id="MBA8063835.1"/>
    </source>
</evidence>
<sequence length="371" mass="40798">MKKTSLLLLIFCGQAHAVGLIDPEDGMLDMSRYLQENRYGFLPIPVVITEPAVGYGGGVFGLFLHGKGQQVDGQFIPPAMTALGGGATDNGTWFVGGGHRHTWTDDHIRYFIAAGYANIDLDIYSGDLAGFGNNRAIETETKGYGGIQKLLFRVGDSPVFLGASQFWAKMDISARNNPVIDRVWKHVLGDSSTSSGLGIVAEYDTTDNFFWPGHGVSLSGEYQFYGHYLGGDYRYDLLTLDGKFFLPLSRDWTLSLATNYQMLSRHDQHLPPMTRPYIALRGISRYRYQGNDVSTVQTQLAWQMTSRWIVQGFVGAGSATDNAGDLYSSTEVGWGAGFRYLIAREYGLHTGIDVALSDNEEAVYFNVGAGL</sequence>
<evidence type="ECO:0000313" key="5">
    <source>
        <dbReference type="Proteomes" id="UP000591803"/>
    </source>
</evidence>
<evidence type="ECO:0000256" key="1">
    <source>
        <dbReference type="ARBA" id="ARBA00004370"/>
    </source>
</evidence>
<name>A0A7W2Z436_CITFR</name>
<comment type="subcellular location">
    <subcellularLocation>
        <location evidence="1">Membrane</location>
    </subcellularLocation>
</comment>
<dbReference type="Pfam" id="PF01103">
    <property type="entry name" value="Omp85"/>
    <property type="match status" value="1"/>
</dbReference>
<gene>
    <name evidence="4" type="ORF">HV077_15880</name>
</gene>
<accession>A0A7W2Z436</accession>
<dbReference type="Proteomes" id="UP000591803">
    <property type="component" value="Unassembled WGS sequence"/>
</dbReference>
<evidence type="ECO:0000259" key="3">
    <source>
        <dbReference type="Pfam" id="PF01103"/>
    </source>
</evidence>
<protein>
    <submittedName>
        <fullName evidence="4">BamA/TamA family outer membrane protein</fullName>
    </submittedName>
</protein>
<dbReference type="RefSeq" id="WP_164496614.1">
    <property type="nucleotide sequence ID" value="NZ_CP056244.1"/>
</dbReference>
<reference evidence="4 5" key="1">
    <citation type="submission" date="2020-06" db="EMBL/GenBank/DDBJ databases">
        <title>REHAB project genomes.</title>
        <authorList>
            <person name="Shaw L.P."/>
        </authorList>
    </citation>
    <scope>NUCLEOTIDE SEQUENCE [LARGE SCALE GENOMIC DNA]</scope>
    <source>
        <strain evidence="4 5">RHBSTW-00116</strain>
    </source>
</reference>
<keyword evidence="2" id="KW-0472">Membrane</keyword>
<dbReference type="GO" id="GO:0019867">
    <property type="term" value="C:outer membrane"/>
    <property type="evidence" value="ECO:0007669"/>
    <property type="project" value="InterPro"/>
</dbReference>
<proteinExistence type="predicted"/>
<dbReference type="AlphaFoldDB" id="A0A7W2Z436"/>
<dbReference type="EMBL" id="JABXRI010000001">
    <property type="protein sequence ID" value="MBA8063835.1"/>
    <property type="molecule type" value="Genomic_DNA"/>
</dbReference>
<dbReference type="Gene3D" id="2.40.160.50">
    <property type="entry name" value="membrane protein fhac: a member of the omp85/tpsb transporter family"/>
    <property type="match status" value="1"/>
</dbReference>
<dbReference type="InterPro" id="IPR000184">
    <property type="entry name" value="Bac_surfAg_D15"/>
</dbReference>
<feature type="domain" description="Bacterial surface antigen (D15)" evidence="3">
    <location>
        <begin position="184"/>
        <end position="273"/>
    </location>
</feature>
<comment type="caution">
    <text evidence="4">The sequence shown here is derived from an EMBL/GenBank/DDBJ whole genome shotgun (WGS) entry which is preliminary data.</text>
</comment>
<evidence type="ECO:0000256" key="2">
    <source>
        <dbReference type="ARBA" id="ARBA00023136"/>
    </source>
</evidence>